<sequence>MGAIDRLRRATEGASKEVIEKEKKSEALEIIKNVAKIEFCETKEENEFLEVKTKEILNLQANASIQLGKIFKEVSEKIQEDMTYCQWLELVGFNRMTALRHRRRFELFENTSTDTAKEIVGSLTFREIEKIYKNLEENLTYLNTSNSVIEFKMFLKAENPIRSEEIRKEIGVNINFEIFNNIKEKIQYVDDKRKEEIEKLL</sequence>
<evidence type="ECO:0000313" key="2">
    <source>
        <dbReference type="Proteomes" id="UP000017081"/>
    </source>
</evidence>
<dbReference type="Proteomes" id="UP000017081">
    <property type="component" value="Unassembled WGS sequence"/>
</dbReference>
<keyword evidence="2" id="KW-1185">Reference proteome</keyword>
<dbReference type="RefSeq" id="WP_023051803.1">
    <property type="nucleotide sequence ID" value="NZ_KI518086.1"/>
</dbReference>
<protein>
    <submittedName>
        <fullName evidence="1">Uncharacterized protein</fullName>
    </submittedName>
</protein>
<organism evidence="1 2">
    <name type="scientific">Cetobacterium somerae ATCC BAA-474</name>
    <dbReference type="NCBI Taxonomy" id="1319815"/>
    <lineage>
        <taxon>Bacteria</taxon>
        <taxon>Fusobacteriati</taxon>
        <taxon>Fusobacteriota</taxon>
        <taxon>Fusobacteriia</taxon>
        <taxon>Fusobacteriales</taxon>
        <taxon>Fusobacteriaceae</taxon>
        <taxon>Cetobacterium</taxon>
    </lineage>
</organism>
<dbReference type="STRING" id="1319815.HMPREF0202_02271"/>
<reference evidence="1 2" key="1">
    <citation type="submission" date="2013-08" db="EMBL/GenBank/DDBJ databases">
        <authorList>
            <person name="Weinstock G."/>
            <person name="Sodergren E."/>
            <person name="Wylie T."/>
            <person name="Fulton L."/>
            <person name="Fulton R."/>
            <person name="Fronick C."/>
            <person name="O'Laughlin M."/>
            <person name="Godfrey J."/>
            <person name="Miner T."/>
            <person name="Herter B."/>
            <person name="Appelbaum E."/>
            <person name="Cordes M."/>
            <person name="Lek S."/>
            <person name="Wollam A."/>
            <person name="Pepin K.H."/>
            <person name="Palsikar V.B."/>
            <person name="Mitreva M."/>
            <person name="Wilson R.K."/>
        </authorList>
    </citation>
    <scope>NUCLEOTIDE SEQUENCE [LARGE SCALE GENOMIC DNA]</scope>
    <source>
        <strain evidence="1 2">ATCC BAA-474</strain>
    </source>
</reference>
<feature type="non-terminal residue" evidence="1">
    <location>
        <position position="201"/>
    </location>
</feature>
<evidence type="ECO:0000313" key="1">
    <source>
        <dbReference type="EMBL" id="ERT67807.1"/>
    </source>
</evidence>
<dbReference type="HOGENOM" id="CLU_102502_0_0_0"/>
<proteinExistence type="predicted"/>
<gene>
    <name evidence="1" type="ORF">HMPREF0202_02271</name>
</gene>
<name>U7V7Y0_9FUSO</name>
<dbReference type="AlphaFoldDB" id="U7V7Y0"/>
<dbReference type="eggNOG" id="ENOG50339HP">
    <property type="taxonomic scope" value="Bacteria"/>
</dbReference>
<dbReference type="EMBL" id="AXZF01000107">
    <property type="protein sequence ID" value="ERT67807.1"/>
    <property type="molecule type" value="Genomic_DNA"/>
</dbReference>
<accession>U7V7Y0</accession>
<comment type="caution">
    <text evidence="1">The sequence shown here is derived from an EMBL/GenBank/DDBJ whole genome shotgun (WGS) entry which is preliminary data.</text>
</comment>